<evidence type="ECO:0000256" key="1">
    <source>
        <dbReference type="ARBA" id="ARBA00006756"/>
    </source>
</evidence>
<dbReference type="GO" id="GO:0000145">
    <property type="term" value="C:exocyst"/>
    <property type="evidence" value="ECO:0007669"/>
    <property type="project" value="InterPro"/>
</dbReference>
<dbReference type="EMBL" id="BTGU01000050">
    <property type="protein sequence ID" value="GMN54292.1"/>
    <property type="molecule type" value="Genomic_DNA"/>
</dbReference>
<keyword evidence="3" id="KW-0268">Exocytosis</keyword>
<accession>A0AA88ANH1</accession>
<evidence type="ECO:0000256" key="4">
    <source>
        <dbReference type="SAM" id="MobiDB-lite"/>
    </source>
</evidence>
<evidence type="ECO:0000256" key="3">
    <source>
        <dbReference type="RuleBase" id="RU365026"/>
    </source>
</evidence>
<dbReference type="SUPFAM" id="SSF74788">
    <property type="entry name" value="Cullin repeat-like"/>
    <property type="match status" value="1"/>
</dbReference>
<dbReference type="PANTHER" id="PTHR12542:SF92">
    <property type="entry name" value="EXOCYST COMPLEX COMPONENT EXO70E2"/>
    <property type="match status" value="1"/>
</dbReference>
<dbReference type="GO" id="GO:0015031">
    <property type="term" value="P:protein transport"/>
    <property type="evidence" value="ECO:0007669"/>
    <property type="project" value="UniProtKB-KW"/>
</dbReference>
<dbReference type="GO" id="GO:0005546">
    <property type="term" value="F:phosphatidylinositol-4,5-bisphosphate binding"/>
    <property type="evidence" value="ECO:0007669"/>
    <property type="project" value="InterPro"/>
</dbReference>
<dbReference type="InterPro" id="IPR004140">
    <property type="entry name" value="Exo70"/>
</dbReference>
<dbReference type="InterPro" id="IPR046364">
    <property type="entry name" value="Exo70_C"/>
</dbReference>
<protein>
    <recommendedName>
        <fullName evidence="3">Exocyst subunit Exo70 family protein</fullName>
    </recommendedName>
</protein>
<comment type="similarity">
    <text evidence="1 3">Belongs to the EXO70 family.</text>
</comment>
<organism evidence="6 7">
    <name type="scientific">Ficus carica</name>
    <name type="common">Common fig</name>
    <dbReference type="NCBI Taxonomy" id="3494"/>
    <lineage>
        <taxon>Eukaryota</taxon>
        <taxon>Viridiplantae</taxon>
        <taxon>Streptophyta</taxon>
        <taxon>Embryophyta</taxon>
        <taxon>Tracheophyta</taxon>
        <taxon>Spermatophyta</taxon>
        <taxon>Magnoliopsida</taxon>
        <taxon>eudicotyledons</taxon>
        <taxon>Gunneridae</taxon>
        <taxon>Pentapetalae</taxon>
        <taxon>rosids</taxon>
        <taxon>fabids</taxon>
        <taxon>Rosales</taxon>
        <taxon>Moraceae</taxon>
        <taxon>Ficeae</taxon>
        <taxon>Ficus</taxon>
    </lineage>
</organism>
<comment type="function">
    <text evidence="3">Component of the exocyst complex.</text>
</comment>
<evidence type="ECO:0000313" key="6">
    <source>
        <dbReference type="EMBL" id="GMN54292.1"/>
    </source>
</evidence>
<keyword evidence="3" id="KW-0653">Protein transport</keyword>
<dbReference type="InterPro" id="IPR016159">
    <property type="entry name" value="Cullin_repeat-like_dom_sf"/>
</dbReference>
<evidence type="ECO:0000259" key="5">
    <source>
        <dbReference type="Pfam" id="PF03081"/>
    </source>
</evidence>
<dbReference type="Pfam" id="PF20669">
    <property type="entry name" value="Exo70_N"/>
    <property type="match status" value="1"/>
</dbReference>
<sequence>MEGLKSANQTQEGKQHIMAAALHLTKALVASDYLPEDMKKIFTDLDTHLSSMAVIAEPKGGLEFSELEQRLKLAEEKVGAWMSNQLMAWDSGHNEASRHFKVIEEIQSLMESLRALTSEYEFGKPMELLRRAESLLQTAMTRLEEELVHVLHQHKQYFEPEYMSFRSCGSDVTFDESFASVEEESPEEASQRNSTGSEPDDHLVDLIQPNVVPHLKSIAKMMFASDYGQEFCQAFVKARKEALDEYWATLGMDTFSIEDVLKMGWKSLNYEMKRWTWIMKIIVLVYLPSEKRLCDQILGDFGSFSPRCFVETSKATMVYLLNFGEAVAMGNHKTEKLFRLLDMYEVLADLLLDIDTLPFEEAGCYVQNEFHELLGKLGDCTRATLVEFRRAITSNTSTTPFAGGSIHPLTKYVMNFIKTLAEYVDTLNVLLKDQDEEEDPNSVFEMHNDIEDGSSSTCSPVAYHLRSITSTLESNLNNRSRLYKDGALQLVFLMNNINYIVQKVKDSKLGPFFGDAWIREHIARVQQQATGFVRISWSSALSLIRSDDGHALPRAIFKERCRAFSFAFEEVYRNQTGWLVPDSKLREDLQISISQRVIHAYRNFTGRNSNDERHIKYTADDLENFLLDLFEGSPRSLQNSRRK</sequence>
<proteinExistence type="inferred from homology"/>
<dbReference type="PANTHER" id="PTHR12542">
    <property type="entry name" value="EXOCYST COMPLEX PROTEIN EXO70"/>
    <property type="match status" value="1"/>
</dbReference>
<dbReference type="AlphaFoldDB" id="A0AA88ANH1"/>
<reference evidence="6" key="1">
    <citation type="submission" date="2023-07" db="EMBL/GenBank/DDBJ databases">
        <title>draft genome sequence of fig (Ficus carica).</title>
        <authorList>
            <person name="Takahashi T."/>
            <person name="Nishimura K."/>
        </authorList>
    </citation>
    <scope>NUCLEOTIDE SEQUENCE</scope>
</reference>
<evidence type="ECO:0000313" key="7">
    <source>
        <dbReference type="Proteomes" id="UP001187192"/>
    </source>
</evidence>
<feature type="domain" description="Exocyst complex subunit Exo70 C-terminal" evidence="5">
    <location>
        <begin position="273"/>
        <end position="628"/>
    </location>
</feature>
<dbReference type="Gramene" id="FCD_00014788-RA">
    <property type="protein sequence ID" value="FCD_00014788-RA:cds"/>
    <property type="gene ID" value="FCD_00014788"/>
</dbReference>
<dbReference type="Pfam" id="PF03081">
    <property type="entry name" value="Exo70_C"/>
    <property type="match status" value="1"/>
</dbReference>
<dbReference type="Gene3D" id="1.20.1280.170">
    <property type="entry name" value="Exocyst complex component Exo70"/>
    <property type="match status" value="1"/>
</dbReference>
<comment type="caution">
    <text evidence="6">The sequence shown here is derived from an EMBL/GenBank/DDBJ whole genome shotgun (WGS) entry which is preliminary data.</text>
</comment>
<feature type="region of interest" description="Disordered" evidence="4">
    <location>
        <begin position="177"/>
        <end position="201"/>
    </location>
</feature>
<dbReference type="Proteomes" id="UP001187192">
    <property type="component" value="Unassembled WGS sequence"/>
</dbReference>
<gene>
    <name evidence="6" type="ORF">TIFTF001_023423</name>
</gene>
<evidence type="ECO:0000256" key="2">
    <source>
        <dbReference type="ARBA" id="ARBA00022448"/>
    </source>
</evidence>
<dbReference type="GO" id="GO:0006887">
    <property type="term" value="P:exocytosis"/>
    <property type="evidence" value="ECO:0007669"/>
    <property type="project" value="UniProtKB-KW"/>
</dbReference>
<keyword evidence="7" id="KW-1185">Reference proteome</keyword>
<keyword evidence="2 3" id="KW-0813">Transport</keyword>
<name>A0AA88ANH1_FICCA</name>